<name>R7Q4Y8_CHOCR</name>
<dbReference type="InterPro" id="IPR001279">
    <property type="entry name" value="Metallo-B-lactamas"/>
</dbReference>
<accession>R7Q4Y8</accession>
<proteinExistence type="predicted"/>
<keyword evidence="4" id="KW-1185">Reference proteome</keyword>
<dbReference type="OrthoDB" id="5056at2759"/>
<dbReference type="Gramene" id="CDF33079">
    <property type="protein sequence ID" value="CDF33079"/>
    <property type="gene ID" value="CHC_T00001706001"/>
</dbReference>
<organism evidence="3 4">
    <name type="scientific">Chondrus crispus</name>
    <name type="common">Carrageen Irish moss</name>
    <name type="synonym">Polymorpha crispa</name>
    <dbReference type="NCBI Taxonomy" id="2769"/>
    <lineage>
        <taxon>Eukaryota</taxon>
        <taxon>Rhodophyta</taxon>
        <taxon>Florideophyceae</taxon>
        <taxon>Rhodymeniophycidae</taxon>
        <taxon>Gigartinales</taxon>
        <taxon>Gigartinaceae</taxon>
        <taxon>Chondrus</taxon>
    </lineage>
</organism>
<reference evidence="4" key="1">
    <citation type="journal article" date="2013" name="Proc. Natl. Acad. Sci. U.S.A.">
        <title>Genome structure and metabolic features in the red seaweed Chondrus crispus shed light on evolution of the Archaeplastida.</title>
        <authorList>
            <person name="Collen J."/>
            <person name="Porcel B."/>
            <person name="Carre W."/>
            <person name="Ball S.G."/>
            <person name="Chaparro C."/>
            <person name="Tonon T."/>
            <person name="Barbeyron T."/>
            <person name="Michel G."/>
            <person name="Noel B."/>
            <person name="Valentin K."/>
            <person name="Elias M."/>
            <person name="Artiguenave F."/>
            <person name="Arun A."/>
            <person name="Aury J.M."/>
            <person name="Barbosa-Neto J.F."/>
            <person name="Bothwell J.H."/>
            <person name="Bouget F.Y."/>
            <person name="Brillet L."/>
            <person name="Cabello-Hurtado F."/>
            <person name="Capella-Gutierrez S."/>
            <person name="Charrier B."/>
            <person name="Cladiere L."/>
            <person name="Cock J.M."/>
            <person name="Coelho S.M."/>
            <person name="Colleoni C."/>
            <person name="Czjzek M."/>
            <person name="Da Silva C."/>
            <person name="Delage L."/>
            <person name="Denoeud F."/>
            <person name="Deschamps P."/>
            <person name="Dittami S.M."/>
            <person name="Gabaldon T."/>
            <person name="Gachon C.M."/>
            <person name="Groisillier A."/>
            <person name="Herve C."/>
            <person name="Jabbari K."/>
            <person name="Katinka M."/>
            <person name="Kloareg B."/>
            <person name="Kowalczyk N."/>
            <person name="Labadie K."/>
            <person name="Leblanc C."/>
            <person name="Lopez P.J."/>
            <person name="McLachlan D.H."/>
            <person name="Meslet-Cladiere L."/>
            <person name="Moustafa A."/>
            <person name="Nehr Z."/>
            <person name="Nyvall Collen P."/>
            <person name="Panaud O."/>
            <person name="Partensky F."/>
            <person name="Poulain J."/>
            <person name="Rensing S.A."/>
            <person name="Rousvoal S."/>
            <person name="Samson G."/>
            <person name="Symeonidi A."/>
            <person name="Weissenbach J."/>
            <person name="Zambounis A."/>
            <person name="Wincker P."/>
            <person name="Boyen C."/>
        </authorList>
    </citation>
    <scope>NUCLEOTIDE SEQUENCE [LARGE SCALE GENOMIC DNA]</scope>
    <source>
        <strain evidence="4">cv. Stackhouse</strain>
    </source>
</reference>
<dbReference type="SUPFAM" id="SSF56281">
    <property type="entry name" value="Metallo-hydrolase/oxidoreductase"/>
    <property type="match status" value="1"/>
</dbReference>
<dbReference type="Proteomes" id="UP000012073">
    <property type="component" value="Unassembled WGS sequence"/>
</dbReference>
<dbReference type="InterPro" id="IPR036866">
    <property type="entry name" value="RibonucZ/Hydroxyglut_hydro"/>
</dbReference>
<dbReference type="SMART" id="SM00849">
    <property type="entry name" value="Lactamase_B"/>
    <property type="match status" value="1"/>
</dbReference>
<keyword evidence="1" id="KW-0732">Signal</keyword>
<dbReference type="AlphaFoldDB" id="R7Q4Y8"/>
<evidence type="ECO:0000259" key="2">
    <source>
        <dbReference type="SMART" id="SM00849"/>
    </source>
</evidence>
<sequence length="385" mass="42117">MHIPIPFVLILLLLPLARASAFAALPAQARQSTLSCRRALPLCLSNLDAGQPCATLPTPERLRVPALAPGTYNLTNIRPGVYVYDDGTYLTLILFRASRLALVDFPDSPGSNLPNASQTLLTTATEEVLAGRMPSRVDMIYSHAHFDHIGAATRFAAYARAAFPDAPLRIWGSRATRDAIARSTSGRAPPPTNILGPDARTFAFGDDLAVDLRLLKAHTDSDLLVHIAPRGDLPGVAMLVDVVFPGWSPFSLFAIANDVRNYIEVHRELLKFDFEVFVGGHPKLGARRDVHRNLRFVTDVIDAAAQSSREITPEALGEAGIGRQFDPSAVEFGNIWYGFLGVFRKLEVAGCYRRILEKWGCKLAGLEFTLESHCFVAVSFNLLDV</sequence>
<protein>
    <recommendedName>
        <fullName evidence="2">Metallo-beta-lactamase domain-containing protein</fullName>
    </recommendedName>
</protein>
<dbReference type="RefSeq" id="XP_005712882.1">
    <property type="nucleotide sequence ID" value="XM_005712825.1"/>
</dbReference>
<feature type="domain" description="Metallo-beta-lactamase" evidence="2">
    <location>
        <begin position="87"/>
        <end position="281"/>
    </location>
</feature>
<dbReference type="KEGG" id="ccp:CHC_T00001706001"/>
<feature type="signal peptide" evidence="1">
    <location>
        <begin position="1"/>
        <end position="19"/>
    </location>
</feature>
<evidence type="ECO:0000313" key="3">
    <source>
        <dbReference type="EMBL" id="CDF33079.1"/>
    </source>
</evidence>
<gene>
    <name evidence="3" type="ORF">CHC_T00001706001</name>
</gene>
<dbReference type="Gene3D" id="3.60.15.10">
    <property type="entry name" value="Ribonuclease Z/Hydroxyacylglutathione hydrolase-like"/>
    <property type="match status" value="1"/>
</dbReference>
<evidence type="ECO:0000313" key="4">
    <source>
        <dbReference type="Proteomes" id="UP000012073"/>
    </source>
</evidence>
<evidence type="ECO:0000256" key="1">
    <source>
        <dbReference type="SAM" id="SignalP"/>
    </source>
</evidence>
<dbReference type="GeneID" id="17320599"/>
<dbReference type="PhylomeDB" id="R7Q4Y8"/>
<dbReference type="EMBL" id="HG001633">
    <property type="protein sequence ID" value="CDF33079.1"/>
    <property type="molecule type" value="Genomic_DNA"/>
</dbReference>
<feature type="chain" id="PRO_5004442669" description="Metallo-beta-lactamase domain-containing protein" evidence="1">
    <location>
        <begin position="20"/>
        <end position="385"/>
    </location>
</feature>